<keyword evidence="2 5" id="KW-0812">Transmembrane</keyword>
<dbReference type="Gene3D" id="1.20.58.340">
    <property type="entry name" value="Magnesium transport protein CorA, transmembrane region"/>
    <property type="match status" value="1"/>
</dbReference>
<dbReference type="InterPro" id="IPR045863">
    <property type="entry name" value="CorA_TM1_TM2"/>
</dbReference>
<reference evidence="7" key="1">
    <citation type="journal article" date="2018" name="Nat. Microbiol.">
        <title>Leveraging single-cell genomics to expand the fungal tree of life.</title>
        <authorList>
            <person name="Ahrendt S.R."/>
            <person name="Quandt C.A."/>
            <person name="Ciobanu D."/>
            <person name="Clum A."/>
            <person name="Salamov A."/>
            <person name="Andreopoulos B."/>
            <person name="Cheng J.F."/>
            <person name="Woyke T."/>
            <person name="Pelin A."/>
            <person name="Henrissat B."/>
            <person name="Reynolds N.K."/>
            <person name="Benny G.L."/>
            <person name="Smith M.E."/>
            <person name="James T.Y."/>
            <person name="Grigoriev I.V."/>
        </authorList>
    </citation>
    <scope>NUCLEOTIDE SEQUENCE [LARGE SCALE GENOMIC DNA]</scope>
    <source>
        <strain evidence="7">Benny S71-1</strain>
    </source>
</reference>
<protein>
    <submittedName>
        <fullName evidence="6">Cora-like Mg2+ transporter protein-domain-containing protein</fullName>
    </submittedName>
</protein>
<gene>
    <name evidence="6" type="ORF">SYNPS1DRAFT_18558</name>
</gene>
<dbReference type="GO" id="GO:0016020">
    <property type="term" value="C:membrane"/>
    <property type="evidence" value="ECO:0007669"/>
    <property type="project" value="UniProtKB-SubCell"/>
</dbReference>
<accession>A0A4P9YWY5</accession>
<keyword evidence="4 5" id="KW-0472">Membrane</keyword>
<dbReference type="EMBL" id="KZ990942">
    <property type="protein sequence ID" value="RKP23470.1"/>
    <property type="molecule type" value="Genomic_DNA"/>
</dbReference>
<evidence type="ECO:0000256" key="1">
    <source>
        <dbReference type="ARBA" id="ARBA00004141"/>
    </source>
</evidence>
<dbReference type="SUPFAM" id="SSF144083">
    <property type="entry name" value="Magnesium transport protein CorA, transmembrane region"/>
    <property type="match status" value="1"/>
</dbReference>
<feature type="non-terminal residue" evidence="6">
    <location>
        <position position="1"/>
    </location>
</feature>
<dbReference type="FunFam" id="1.20.58.340:FF:000008">
    <property type="entry name" value="CorA family metal ion transporter"/>
    <property type="match status" value="1"/>
</dbReference>
<sequence length="73" mass="8111">LTHSSNTTNDVMTKLTVLGTILVPMNVVTGLWGMNVHVPGQDVESLSWFFGIISGMTLLATLLYIYMRRNKVL</sequence>
<dbReference type="AlphaFoldDB" id="A0A4P9YWY5"/>
<evidence type="ECO:0000313" key="6">
    <source>
        <dbReference type="EMBL" id="RKP23470.1"/>
    </source>
</evidence>
<dbReference type="Proteomes" id="UP000278143">
    <property type="component" value="Unassembled WGS sequence"/>
</dbReference>
<proteinExistence type="predicted"/>
<dbReference type="PANTHER" id="PTHR21535:SF51">
    <property type="entry name" value="MANGANESE RESISTANCE PROTEIN MNR2"/>
    <property type="match status" value="1"/>
</dbReference>
<dbReference type="OrthoDB" id="29879at2759"/>
<evidence type="ECO:0000313" key="7">
    <source>
        <dbReference type="Proteomes" id="UP000278143"/>
    </source>
</evidence>
<dbReference type="PANTHER" id="PTHR21535">
    <property type="entry name" value="MAGNESIUM AND COBALT TRANSPORT PROTEIN/MITOCHONDRIAL IMPORT INNER MEMBRANE TRANSLOCASE SUBUNIT TIM8"/>
    <property type="match status" value="1"/>
</dbReference>
<evidence type="ECO:0000256" key="3">
    <source>
        <dbReference type="ARBA" id="ARBA00022989"/>
    </source>
</evidence>
<evidence type="ECO:0000256" key="2">
    <source>
        <dbReference type="ARBA" id="ARBA00022692"/>
    </source>
</evidence>
<comment type="subcellular location">
    <subcellularLocation>
        <location evidence="1">Membrane</location>
        <topology evidence="1">Multi-pass membrane protein</topology>
    </subcellularLocation>
</comment>
<feature type="transmembrane region" description="Helical" evidence="5">
    <location>
        <begin position="12"/>
        <end position="34"/>
    </location>
</feature>
<feature type="transmembrane region" description="Helical" evidence="5">
    <location>
        <begin position="46"/>
        <end position="67"/>
    </location>
</feature>
<evidence type="ECO:0000256" key="5">
    <source>
        <dbReference type="SAM" id="Phobius"/>
    </source>
</evidence>
<evidence type="ECO:0000256" key="4">
    <source>
        <dbReference type="ARBA" id="ARBA00023136"/>
    </source>
</evidence>
<dbReference type="Pfam" id="PF01544">
    <property type="entry name" value="CorA"/>
    <property type="match status" value="1"/>
</dbReference>
<dbReference type="InterPro" id="IPR002523">
    <property type="entry name" value="MgTranspt_CorA/ZnTranspt_ZntB"/>
</dbReference>
<keyword evidence="7" id="KW-1185">Reference proteome</keyword>
<organism evidence="6 7">
    <name type="scientific">Syncephalis pseudoplumigaleata</name>
    <dbReference type="NCBI Taxonomy" id="1712513"/>
    <lineage>
        <taxon>Eukaryota</taxon>
        <taxon>Fungi</taxon>
        <taxon>Fungi incertae sedis</taxon>
        <taxon>Zoopagomycota</taxon>
        <taxon>Zoopagomycotina</taxon>
        <taxon>Zoopagomycetes</taxon>
        <taxon>Zoopagales</taxon>
        <taxon>Piptocephalidaceae</taxon>
        <taxon>Syncephalis</taxon>
    </lineage>
</organism>
<keyword evidence="3 5" id="KW-1133">Transmembrane helix</keyword>
<dbReference type="GO" id="GO:0015095">
    <property type="term" value="F:magnesium ion transmembrane transporter activity"/>
    <property type="evidence" value="ECO:0007669"/>
    <property type="project" value="TreeGrafter"/>
</dbReference>
<dbReference type="GO" id="GO:0010961">
    <property type="term" value="P:intracellular magnesium ion homeostasis"/>
    <property type="evidence" value="ECO:0007669"/>
    <property type="project" value="TreeGrafter"/>
</dbReference>
<name>A0A4P9YWY5_9FUNG</name>